<gene>
    <name evidence="1" type="ORF">PAUR_a4423</name>
</gene>
<reference evidence="1 2" key="1">
    <citation type="submission" date="2015-03" db="EMBL/GenBank/DDBJ databases">
        <title>Genome sequence of Pseudoalteromonas aurantia.</title>
        <authorList>
            <person name="Xie B.-B."/>
            <person name="Rong J.-C."/>
            <person name="Qin Q.-L."/>
            <person name="Zhang Y.-Z."/>
        </authorList>
    </citation>
    <scope>NUCLEOTIDE SEQUENCE [LARGE SCALE GENOMIC DNA]</scope>
    <source>
        <strain evidence="1 2">208</strain>
    </source>
</reference>
<keyword evidence="2" id="KW-1185">Reference proteome</keyword>
<evidence type="ECO:0008006" key="3">
    <source>
        <dbReference type="Google" id="ProtNLM"/>
    </source>
</evidence>
<evidence type="ECO:0000313" key="2">
    <source>
        <dbReference type="Proteomes" id="UP000615755"/>
    </source>
</evidence>
<comment type="caution">
    <text evidence="1">The sequence shown here is derived from an EMBL/GenBank/DDBJ whole genome shotgun (WGS) entry which is preliminary data.</text>
</comment>
<proteinExistence type="predicted"/>
<sequence length="38" mass="4431">MSYEHHAQKSRLAAAFKADGIYYLADNAFSHYRLISQR</sequence>
<protein>
    <recommendedName>
        <fullName evidence="3">Transposase</fullName>
    </recommendedName>
</protein>
<evidence type="ECO:0000313" key="1">
    <source>
        <dbReference type="EMBL" id="MBE0369840.1"/>
    </source>
</evidence>
<organism evidence="1 2">
    <name type="scientific">Pseudoalteromonas aurantia 208</name>
    <dbReference type="NCBI Taxonomy" id="1314867"/>
    <lineage>
        <taxon>Bacteria</taxon>
        <taxon>Pseudomonadati</taxon>
        <taxon>Pseudomonadota</taxon>
        <taxon>Gammaproteobacteria</taxon>
        <taxon>Alteromonadales</taxon>
        <taxon>Pseudoalteromonadaceae</taxon>
        <taxon>Pseudoalteromonas</taxon>
    </lineage>
</organism>
<dbReference type="EMBL" id="AQGV01000014">
    <property type="protein sequence ID" value="MBE0369840.1"/>
    <property type="molecule type" value="Genomic_DNA"/>
</dbReference>
<dbReference type="Proteomes" id="UP000615755">
    <property type="component" value="Unassembled WGS sequence"/>
</dbReference>
<name>A0ABR9EFU7_9GAMM</name>
<accession>A0ABR9EFU7</accession>